<evidence type="ECO:0000313" key="3">
    <source>
        <dbReference type="Proteomes" id="UP000623461"/>
    </source>
</evidence>
<sequence>MVSVAAAVLAAACNVGSPGGMVVGSGDVRSDTRTVAAFTAVSAGAGVQVHLSRGPQKVVATAQPNILDVTRTEVSGSRLTVDTTSGYVSAQGIVVTISVPELTALELSGGASATGDTGTTPAFTVELTGGARATLAGSTGRLTLTAGGGALPDLGGLRAKDAKVDLSGGVVGSVAVSGTLEGSASGGVVLTLTSQPASTRVETSGGAVLRSP</sequence>
<reference evidence="3" key="1">
    <citation type="journal article" date="2019" name="Int. J. Syst. Evol. Microbiol.">
        <title>The Global Catalogue of Microorganisms (GCM) 10K type strain sequencing project: providing services to taxonomists for standard genome sequencing and annotation.</title>
        <authorList>
            <consortium name="The Broad Institute Genomics Platform"/>
            <consortium name="The Broad Institute Genome Sequencing Center for Infectious Disease"/>
            <person name="Wu L."/>
            <person name="Ma J."/>
        </authorList>
    </citation>
    <scope>NUCLEOTIDE SEQUENCE [LARGE SCALE GENOMIC DNA]</scope>
    <source>
        <strain evidence="3">JCM 1365</strain>
    </source>
</reference>
<dbReference type="Gene3D" id="2.160.20.120">
    <property type="match status" value="2"/>
</dbReference>
<keyword evidence="3" id="KW-1185">Reference proteome</keyword>
<gene>
    <name evidence="2" type="ORF">GCM10009721_20400</name>
</gene>
<comment type="caution">
    <text evidence="2">The sequence shown here is derived from an EMBL/GenBank/DDBJ whole genome shotgun (WGS) entry which is preliminary data.</text>
</comment>
<dbReference type="Pfam" id="PF10988">
    <property type="entry name" value="DUF2807"/>
    <property type="match status" value="1"/>
</dbReference>
<dbReference type="InterPro" id="IPR021255">
    <property type="entry name" value="DUF2807"/>
</dbReference>
<organism evidence="2 3">
    <name type="scientific">Terrabacter tumescens</name>
    <dbReference type="NCBI Taxonomy" id="60443"/>
    <lineage>
        <taxon>Bacteria</taxon>
        <taxon>Bacillati</taxon>
        <taxon>Actinomycetota</taxon>
        <taxon>Actinomycetes</taxon>
        <taxon>Micrococcales</taxon>
        <taxon>Intrasporangiaceae</taxon>
        <taxon>Terrabacter</taxon>
    </lineage>
</organism>
<accession>A0ABQ2I107</accession>
<proteinExistence type="predicted"/>
<feature type="domain" description="Putative auto-transporter adhesin head GIN" evidence="1">
    <location>
        <begin position="37"/>
        <end position="195"/>
    </location>
</feature>
<name>A0ABQ2I107_9MICO</name>
<dbReference type="Proteomes" id="UP000623461">
    <property type="component" value="Unassembled WGS sequence"/>
</dbReference>
<protein>
    <recommendedName>
        <fullName evidence="1">Putative auto-transporter adhesin head GIN domain-containing protein</fullName>
    </recommendedName>
</protein>
<evidence type="ECO:0000259" key="1">
    <source>
        <dbReference type="Pfam" id="PF10988"/>
    </source>
</evidence>
<evidence type="ECO:0000313" key="2">
    <source>
        <dbReference type="EMBL" id="GGM94114.1"/>
    </source>
</evidence>
<dbReference type="EMBL" id="BMNZ01000003">
    <property type="protein sequence ID" value="GGM94114.1"/>
    <property type="molecule type" value="Genomic_DNA"/>
</dbReference>